<keyword evidence="2" id="KW-1185">Reference proteome</keyword>
<evidence type="ECO:0000313" key="2">
    <source>
        <dbReference type="Proteomes" id="UP000054538"/>
    </source>
</evidence>
<dbReference type="OrthoDB" id="3263740at2759"/>
<dbReference type="Proteomes" id="UP000054538">
    <property type="component" value="Unassembled WGS sequence"/>
</dbReference>
<reference evidence="1 2" key="1">
    <citation type="submission" date="2014-04" db="EMBL/GenBank/DDBJ databases">
        <authorList>
            <consortium name="DOE Joint Genome Institute"/>
            <person name="Kuo A."/>
            <person name="Kohler A."/>
            <person name="Jargeat P."/>
            <person name="Nagy L.G."/>
            <person name="Floudas D."/>
            <person name="Copeland A."/>
            <person name="Barry K.W."/>
            <person name="Cichocki N."/>
            <person name="Veneault-Fourrey C."/>
            <person name="LaButti K."/>
            <person name="Lindquist E.A."/>
            <person name="Lipzen A."/>
            <person name="Lundell T."/>
            <person name="Morin E."/>
            <person name="Murat C."/>
            <person name="Sun H."/>
            <person name="Tunlid A."/>
            <person name="Henrissat B."/>
            <person name="Grigoriev I.V."/>
            <person name="Hibbett D.S."/>
            <person name="Martin F."/>
            <person name="Nordberg H.P."/>
            <person name="Cantor M.N."/>
            <person name="Hua S.X."/>
        </authorList>
    </citation>
    <scope>NUCLEOTIDE SEQUENCE [LARGE SCALE GENOMIC DNA]</scope>
    <source>
        <strain evidence="1 2">Ve08.2h10</strain>
    </source>
</reference>
<dbReference type="EMBL" id="KN825295">
    <property type="protein sequence ID" value="KIK92278.1"/>
    <property type="molecule type" value="Genomic_DNA"/>
</dbReference>
<protein>
    <submittedName>
        <fullName evidence="1">Uncharacterized protein</fullName>
    </submittedName>
</protein>
<reference evidence="2" key="2">
    <citation type="submission" date="2015-01" db="EMBL/GenBank/DDBJ databases">
        <title>Evolutionary Origins and Diversification of the Mycorrhizal Mutualists.</title>
        <authorList>
            <consortium name="DOE Joint Genome Institute"/>
            <consortium name="Mycorrhizal Genomics Consortium"/>
            <person name="Kohler A."/>
            <person name="Kuo A."/>
            <person name="Nagy L.G."/>
            <person name="Floudas D."/>
            <person name="Copeland A."/>
            <person name="Barry K.W."/>
            <person name="Cichocki N."/>
            <person name="Veneault-Fourrey C."/>
            <person name="LaButti K."/>
            <person name="Lindquist E.A."/>
            <person name="Lipzen A."/>
            <person name="Lundell T."/>
            <person name="Morin E."/>
            <person name="Murat C."/>
            <person name="Riley R."/>
            <person name="Ohm R."/>
            <person name="Sun H."/>
            <person name="Tunlid A."/>
            <person name="Henrissat B."/>
            <person name="Grigoriev I.V."/>
            <person name="Hibbett D.S."/>
            <person name="Martin F."/>
        </authorList>
    </citation>
    <scope>NUCLEOTIDE SEQUENCE [LARGE SCALE GENOMIC DNA]</scope>
    <source>
        <strain evidence="2">Ve08.2h10</strain>
    </source>
</reference>
<organism evidence="1 2">
    <name type="scientific">Paxillus rubicundulus Ve08.2h10</name>
    <dbReference type="NCBI Taxonomy" id="930991"/>
    <lineage>
        <taxon>Eukaryota</taxon>
        <taxon>Fungi</taxon>
        <taxon>Dikarya</taxon>
        <taxon>Basidiomycota</taxon>
        <taxon>Agaricomycotina</taxon>
        <taxon>Agaricomycetes</taxon>
        <taxon>Agaricomycetidae</taxon>
        <taxon>Boletales</taxon>
        <taxon>Paxilineae</taxon>
        <taxon>Paxillaceae</taxon>
        <taxon>Paxillus</taxon>
    </lineage>
</organism>
<dbReference type="InParanoid" id="A0A0D0DLP7"/>
<dbReference type="AlphaFoldDB" id="A0A0D0DLP7"/>
<evidence type="ECO:0000313" key="1">
    <source>
        <dbReference type="EMBL" id="KIK92278.1"/>
    </source>
</evidence>
<dbReference type="HOGENOM" id="CLU_2264587_0_0_1"/>
<sequence>MSDTEALQVISDVLNMTDLCEPTVLYSCHPEVIDWYYAVYSRRLEPGTCACTGTYNFILENILGHGSIITPAVIVMAGPQFDPAAAKWDVDPDEVARTLWWYH</sequence>
<name>A0A0D0DLP7_9AGAM</name>
<accession>A0A0D0DLP7</accession>
<gene>
    <name evidence="1" type="ORF">PAXRUDRAFT_13317</name>
</gene>
<proteinExistence type="predicted"/>